<protein>
    <submittedName>
        <fullName evidence="2">Uncharacterized protein</fullName>
    </submittedName>
</protein>
<organism evidence="2 5">
    <name type="scientific">Orbilia oligospora</name>
    <name type="common">Nematode-trapping fungus</name>
    <name type="synonym">Arthrobotrys oligospora</name>
    <dbReference type="NCBI Taxonomy" id="2813651"/>
    <lineage>
        <taxon>Eukaryota</taxon>
        <taxon>Fungi</taxon>
        <taxon>Dikarya</taxon>
        <taxon>Ascomycota</taxon>
        <taxon>Pezizomycotina</taxon>
        <taxon>Orbiliomycetes</taxon>
        <taxon>Orbiliales</taxon>
        <taxon>Orbiliaceae</taxon>
        <taxon>Orbilia</taxon>
    </lineage>
</organism>
<dbReference type="AlphaFoldDB" id="A0A7C8Q477"/>
<sequence>MTTSTLRTTQDLKIPTITQEQVAQIVQSNGPEKKRIVALLSFELLKTGVDPLHMHDKAVSMLETTNWSSNSGRILAANLARCYNEGVQRVPDIKNSPYTQSLHRTAIESSTPPGSPPISRLVFSALSSRSSDAMSISGSSLNDDHLNPLDKPLPELPGSYGDFDVNLLHPDYRLTTNTGAPLRHSPTIPEEVEEEDNSPSISELEDSSPSTPKQEDYIDHRNINNEGEQLDNDFDLDYADDGIERGTTTHVQRTNLWELKEVLEELQCDKDYIATLLTSAHVQGKKADLTYVRLKLD</sequence>
<evidence type="ECO:0000313" key="3">
    <source>
        <dbReference type="EMBL" id="KAF3224429.1"/>
    </source>
</evidence>
<gene>
    <name evidence="3" type="ORF">TWF106_003894</name>
    <name evidence="2" type="ORF">TWF788_000060</name>
</gene>
<evidence type="ECO:0000313" key="2">
    <source>
        <dbReference type="EMBL" id="KAF3192446.1"/>
    </source>
</evidence>
<feature type="region of interest" description="Disordered" evidence="1">
    <location>
        <begin position="133"/>
        <end position="153"/>
    </location>
</feature>
<dbReference type="Proteomes" id="UP000479691">
    <property type="component" value="Unassembled WGS sequence"/>
</dbReference>
<dbReference type="EMBL" id="JAABOE010000001">
    <property type="protein sequence ID" value="KAF3192446.1"/>
    <property type="molecule type" value="Genomic_DNA"/>
</dbReference>
<comment type="caution">
    <text evidence="2">The sequence shown here is derived from an EMBL/GenBank/DDBJ whole genome shotgun (WGS) entry which is preliminary data.</text>
</comment>
<feature type="region of interest" description="Disordered" evidence="1">
    <location>
        <begin position="175"/>
        <end position="216"/>
    </location>
</feature>
<proteinExistence type="predicted"/>
<dbReference type="EMBL" id="WIWS01000019">
    <property type="protein sequence ID" value="KAF3224429.1"/>
    <property type="molecule type" value="Genomic_DNA"/>
</dbReference>
<evidence type="ECO:0000313" key="4">
    <source>
        <dbReference type="Proteomes" id="UP000472727"/>
    </source>
</evidence>
<accession>A0A7C8Q477</accession>
<dbReference type="Proteomes" id="UP000472727">
    <property type="component" value="Unassembled WGS sequence"/>
</dbReference>
<name>A0A7C8Q477_ORBOL</name>
<reference evidence="4 5" key="1">
    <citation type="submission" date="2019-06" db="EMBL/GenBank/DDBJ databases">
        <authorList>
            <person name="Palmer J.M."/>
        </authorList>
    </citation>
    <scope>NUCLEOTIDE SEQUENCE [LARGE SCALE GENOMIC DNA]</scope>
    <source>
        <strain evidence="3 4">TWF106</strain>
        <strain evidence="2 5">TWF788</strain>
    </source>
</reference>
<evidence type="ECO:0000313" key="5">
    <source>
        <dbReference type="Proteomes" id="UP000479691"/>
    </source>
</evidence>
<evidence type="ECO:0000256" key="1">
    <source>
        <dbReference type="SAM" id="MobiDB-lite"/>
    </source>
</evidence>